<accession>A0A386HKF1</accession>
<dbReference type="Pfam" id="PF01609">
    <property type="entry name" value="DDE_Tnp_1"/>
    <property type="match status" value="1"/>
</dbReference>
<feature type="domain" description="Transposase IS4-like" evidence="2">
    <location>
        <begin position="187"/>
        <end position="430"/>
    </location>
</feature>
<dbReference type="GO" id="GO:0003677">
    <property type="term" value="F:DNA binding"/>
    <property type="evidence" value="ECO:0007669"/>
    <property type="project" value="InterPro"/>
</dbReference>
<dbReference type="Proteomes" id="UP000266118">
    <property type="component" value="Chromosome"/>
</dbReference>
<evidence type="ECO:0000313" key="5">
    <source>
        <dbReference type="EMBL" id="AYD49153.1"/>
    </source>
</evidence>
<dbReference type="OrthoDB" id="7327264at2"/>
<dbReference type="SUPFAM" id="SSF53098">
    <property type="entry name" value="Ribonuclease H-like"/>
    <property type="match status" value="1"/>
</dbReference>
<dbReference type="AlphaFoldDB" id="A0A386HKF1"/>
<proteinExistence type="predicted"/>
<dbReference type="GO" id="GO:0006313">
    <property type="term" value="P:DNA transposition"/>
    <property type="evidence" value="ECO:0007669"/>
    <property type="project" value="InterPro"/>
</dbReference>
<evidence type="ECO:0000313" key="6">
    <source>
        <dbReference type="Proteomes" id="UP000266118"/>
    </source>
</evidence>
<dbReference type="RefSeq" id="WP_119983853.1">
    <property type="nucleotide sequence ID" value="NZ_CP032489.1"/>
</dbReference>
<dbReference type="InterPro" id="IPR002559">
    <property type="entry name" value="Transposase_11"/>
</dbReference>
<sequence length="501" mass="57672">MKKATKPTSSHPQWVTKHKQSGTEIKKINGRYYLYAVTSRYDKSIGRAKKISLGILGSISETEGFIPSEKKSLREKAGKTYCGKEAFAVEYGYAFWLMALLEDANILPRLQTLFPDLWQFIVSMVYCRTAYQSPLKNVPFHLEHADICQQLGWEISLSDQKMSDFLFNLGTKEASIHAYLEPSKKNRTCVLVDATDIVSHSKNIPIVEKGYNARMDFSPQFVLLYLYDAATLQPLYYRIIPGNIREVTAMKNTIAASGIQQCIFIADKGFFSENNIASLEAAQLQYIIPLRRGNKHIAYNELKDIELGDNHFEYAKRHIFFTTPSPTAAGRTVCLYLDGMLKEQEKNDYLSRISSVPEYYDKEDFKNKVGRMGTLGIIHNTSMNAEDIYLEYKQRGDIEQFFDQLKNTLSASSSYMQREESLKGWMFINHISMEVIYKIYQMLKTTPLNKKQNLNHKYSIADTIAHMKTIKKIRFSQNEFIITETDKMTRILLDKLKISIT</sequence>
<evidence type="ECO:0000313" key="3">
    <source>
        <dbReference type="EMBL" id="AYD46142.1"/>
    </source>
</evidence>
<dbReference type="KEGG" id="ark:D6B99_00025"/>
<organism evidence="3 6">
    <name type="scientific">Arachidicoccus soli</name>
    <dbReference type="NCBI Taxonomy" id="2341117"/>
    <lineage>
        <taxon>Bacteria</taxon>
        <taxon>Pseudomonadati</taxon>
        <taxon>Bacteroidota</taxon>
        <taxon>Chitinophagia</taxon>
        <taxon>Chitinophagales</taxon>
        <taxon>Chitinophagaceae</taxon>
        <taxon>Arachidicoccus</taxon>
    </lineage>
</organism>
<gene>
    <name evidence="3" type="ORF">D6B99_00025</name>
    <name evidence="4" type="ORF">D6B99_15495</name>
    <name evidence="5" type="ORF">D6B99_16900</name>
</gene>
<dbReference type="InterPro" id="IPR012337">
    <property type="entry name" value="RNaseH-like_sf"/>
</dbReference>
<keyword evidence="6" id="KW-1185">Reference proteome</keyword>
<dbReference type="PANTHER" id="PTHR34614">
    <property type="match status" value="1"/>
</dbReference>
<dbReference type="KEGG" id="ark:D6B99_16900"/>
<dbReference type="EMBL" id="CP032489">
    <property type="protein sequence ID" value="AYD48888.1"/>
    <property type="molecule type" value="Genomic_DNA"/>
</dbReference>
<dbReference type="EMBL" id="CP032489">
    <property type="protein sequence ID" value="AYD46142.1"/>
    <property type="molecule type" value="Genomic_DNA"/>
</dbReference>
<dbReference type="EMBL" id="CP032489">
    <property type="protein sequence ID" value="AYD49153.1"/>
    <property type="molecule type" value="Genomic_DNA"/>
</dbReference>
<dbReference type="GO" id="GO:0004803">
    <property type="term" value="F:transposase activity"/>
    <property type="evidence" value="ECO:0007669"/>
    <property type="project" value="InterPro"/>
</dbReference>
<dbReference type="PANTHER" id="PTHR34614:SF2">
    <property type="entry name" value="TRANSPOSASE IS4-LIKE DOMAIN-CONTAINING PROTEIN"/>
    <property type="match status" value="1"/>
</dbReference>
<feature type="region of interest" description="Disordered" evidence="1">
    <location>
        <begin position="1"/>
        <end position="21"/>
    </location>
</feature>
<evidence type="ECO:0000256" key="1">
    <source>
        <dbReference type="SAM" id="MobiDB-lite"/>
    </source>
</evidence>
<protein>
    <submittedName>
        <fullName evidence="3">Transposase</fullName>
    </submittedName>
</protein>
<dbReference type="KEGG" id="ark:D6B99_15495"/>
<name>A0A386HKF1_9BACT</name>
<evidence type="ECO:0000313" key="4">
    <source>
        <dbReference type="EMBL" id="AYD48888.1"/>
    </source>
</evidence>
<reference evidence="3 6" key="1">
    <citation type="submission" date="2018-09" db="EMBL/GenBank/DDBJ databases">
        <title>Arachidicoccus sp. nov., a bacterium isolated from soil.</title>
        <authorList>
            <person name="Weon H.-Y."/>
            <person name="Kwon S.-W."/>
            <person name="Lee S.A."/>
        </authorList>
    </citation>
    <scope>NUCLEOTIDE SEQUENCE [LARGE SCALE GENOMIC DNA]</scope>
    <source>
        <strain evidence="3 6">KIS59-12</strain>
    </source>
</reference>
<evidence type="ECO:0000259" key="2">
    <source>
        <dbReference type="Pfam" id="PF01609"/>
    </source>
</evidence>
<feature type="compositionally biased region" description="Polar residues" evidence="1">
    <location>
        <begin position="1"/>
        <end position="13"/>
    </location>
</feature>